<feature type="non-terminal residue" evidence="1">
    <location>
        <position position="99"/>
    </location>
</feature>
<evidence type="ECO:0000313" key="1">
    <source>
        <dbReference type="EMBL" id="GFR26859.1"/>
    </source>
</evidence>
<dbReference type="EMBL" id="BMAO01008849">
    <property type="protein sequence ID" value="GFR26859.1"/>
    <property type="molecule type" value="Genomic_DNA"/>
</dbReference>
<accession>A0A8X6M0J4</accession>
<evidence type="ECO:0000313" key="2">
    <source>
        <dbReference type="Proteomes" id="UP000887116"/>
    </source>
</evidence>
<reference evidence="1" key="1">
    <citation type="submission" date="2020-07" db="EMBL/GenBank/DDBJ databases">
        <title>Multicomponent nature underlies the extraordinary mechanical properties of spider dragline silk.</title>
        <authorList>
            <person name="Kono N."/>
            <person name="Nakamura H."/>
            <person name="Mori M."/>
            <person name="Yoshida Y."/>
            <person name="Ohtoshi R."/>
            <person name="Malay A.D."/>
            <person name="Moran D.A.P."/>
            <person name="Tomita M."/>
            <person name="Numata K."/>
            <person name="Arakawa K."/>
        </authorList>
    </citation>
    <scope>NUCLEOTIDE SEQUENCE</scope>
</reference>
<gene>
    <name evidence="1" type="ORF">TNCT_22711</name>
</gene>
<comment type="caution">
    <text evidence="1">The sequence shown here is derived from an EMBL/GenBank/DDBJ whole genome shotgun (WGS) entry which is preliminary data.</text>
</comment>
<dbReference type="OrthoDB" id="6466325at2759"/>
<name>A0A8X6M0J4_TRICU</name>
<keyword evidence="2" id="KW-1185">Reference proteome</keyword>
<dbReference type="Proteomes" id="UP000887116">
    <property type="component" value="Unassembled WGS sequence"/>
</dbReference>
<sequence>MDRPEYKIRPPHLVNRQTDCQKRSAILSRLQQIDMLITGYNRLLSLPECPANANLKEMTMKEKIHGFEKKELLVSELATLPPCLDPDCPGHTTIKSKDN</sequence>
<protein>
    <submittedName>
        <fullName evidence="1">Uncharacterized protein</fullName>
    </submittedName>
</protein>
<organism evidence="1 2">
    <name type="scientific">Trichonephila clavata</name>
    <name type="common">Joro spider</name>
    <name type="synonym">Nephila clavata</name>
    <dbReference type="NCBI Taxonomy" id="2740835"/>
    <lineage>
        <taxon>Eukaryota</taxon>
        <taxon>Metazoa</taxon>
        <taxon>Ecdysozoa</taxon>
        <taxon>Arthropoda</taxon>
        <taxon>Chelicerata</taxon>
        <taxon>Arachnida</taxon>
        <taxon>Araneae</taxon>
        <taxon>Araneomorphae</taxon>
        <taxon>Entelegynae</taxon>
        <taxon>Araneoidea</taxon>
        <taxon>Nephilidae</taxon>
        <taxon>Trichonephila</taxon>
    </lineage>
</organism>
<proteinExistence type="predicted"/>
<dbReference type="AlphaFoldDB" id="A0A8X6M0J4"/>